<keyword evidence="1" id="KW-0472">Membrane</keyword>
<dbReference type="AlphaFoldDB" id="A0A918KBH7"/>
<accession>A0A918KBH7</accession>
<dbReference type="EMBL" id="BMXR01000006">
    <property type="protein sequence ID" value="GGX57855.1"/>
    <property type="molecule type" value="Genomic_DNA"/>
</dbReference>
<gene>
    <name evidence="2" type="ORF">GCM10007392_26900</name>
</gene>
<comment type="caution">
    <text evidence="2">The sequence shown here is derived from an EMBL/GenBank/DDBJ whole genome shotgun (WGS) entry which is preliminary data.</text>
</comment>
<dbReference type="Proteomes" id="UP000626148">
    <property type="component" value="Unassembled WGS sequence"/>
</dbReference>
<evidence type="ECO:0000313" key="3">
    <source>
        <dbReference type="Proteomes" id="UP000626148"/>
    </source>
</evidence>
<name>A0A918KBH7_9GAMM</name>
<keyword evidence="3" id="KW-1185">Reference proteome</keyword>
<protein>
    <submittedName>
        <fullName evidence="2">Uncharacterized protein</fullName>
    </submittedName>
</protein>
<evidence type="ECO:0000313" key="2">
    <source>
        <dbReference type="EMBL" id="GGX57855.1"/>
    </source>
</evidence>
<feature type="transmembrane region" description="Helical" evidence="1">
    <location>
        <begin position="29"/>
        <end position="57"/>
    </location>
</feature>
<keyword evidence="1" id="KW-1133">Transmembrane helix</keyword>
<reference evidence="2" key="2">
    <citation type="submission" date="2020-09" db="EMBL/GenBank/DDBJ databases">
        <authorList>
            <person name="Sun Q."/>
            <person name="Kim S."/>
        </authorList>
    </citation>
    <scope>NUCLEOTIDE SEQUENCE</scope>
    <source>
        <strain evidence="2">KCTC 22169</strain>
    </source>
</reference>
<reference evidence="2" key="1">
    <citation type="journal article" date="2014" name="Int. J. Syst. Evol. Microbiol.">
        <title>Complete genome sequence of Corynebacterium casei LMG S-19264T (=DSM 44701T), isolated from a smear-ripened cheese.</title>
        <authorList>
            <consortium name="US DOE Joint Genome Institute (JGI-PGF)"/>
            <person name="Walter F."/>
            <person name="Albersmeier A."/>
            <person name="Kalinowski J."/>
            <person name="Ruckert C."/>
        </authorList>
    </citation>
    <scope>NUCLEOTIDE SEQUENCE</scope>
    <source>
        <strain evidence="2">KCTC 22169</strain>
    </source>
</reference>
<organism evidence="2 3">
    <name type="scientific">Saccharospirillum salsuginis</name>
    <dbReference type="NCBI Taxonomy" id="418750"/>
    <lineage>
        <taxon>Bacteria</taxon>
        <taxon>Pseudomonadati</taxon>
        <taxon>Pseudomonadota</taxon>
        <taxon>Gammaproteobacteria</taxon>
        <taxon>Oceanospirillales</taxon>
        <taxon>Saccharospirillaceae</taxon>
        <taxon>Saccharospirillum</taxon>
    </lineage>
</organism>
<sequence length="59" mass="6179">MHLEMAQEPSVQEKDLRPLTEDDIEQVDGGFVCGGVCVAVAFTAGAAVGGGLTWWALSD</sequence>
<dbReference type="RefSeq" id="WP_189609467.1">
    <property type="nucleotide sequence ID" value="NZ_BMXR01000006.1"/>
</dbReference>
<evidence type="ECO:0000256" key="1">
    <source>
        <dbReference type="SAM" id="Phobius"/>
    </source>
</evidence>
<proteinExistence type="predicted"/>
<keyword evidence="1" id="KW-0812">Transmembrane</keyword>